<sequence>MKRKKWYGGIFSVLLIFSVILAGCSSSTGGDSDSKDKDKVTLDIFQFKVEFKQQFENLAKQYEKENPNVKIKISTVGGGNDYKSAITAKFASGEEPAVFNIGGPIDVEQYKDRLLDLKDTKAAAAALDGTLDGVEEDGHVLGLPFNQEGYGLIYNKRIFEEAGVKPEEITSYSALEAAVKKLDSQKDKLKIEAVFAYPVKEKWVTGNHLSNVFLAPEFDGNVLTASKSPTVKFTDGDKFKQLVDIQNKYSVQPTASLDYSQQVEELFSLEKVAIIQQGNWVYNTVYDMDPELAENGIGIIPIPNGDTAAGMPVGVPNYWAVNKKSDEKVQEEAKKFLDWMYTSDEGKKAVLEDFKFIPAYEGYDVEKIADPLSKEIYKYSQDGKTTGWVFNGYPVGWNDDLGASVQKYVTGKLTWDELVQQNIENWEKIHSK</sequence>
<dbReference type="InterPro" id="IPR050490">
    <property type="entry name" value="Bact_solute-bd_prot1"/>
</dbReference>
<dbReference type="SUPFAM" id="SSF53850">
    <property type="entry name" value="Periplasmic binding protein-like II"/>
    <property type="match status" value="1"/>
</dbReference>
<accession>A0AAX0RZA8</accession>
<keyword evidence="7" id="KW-1185">Reference proteome</keyword>
<keyword evidence="3" id="KW-0732">Signal</keyword>
<evidence type="ECO:0000256" key="1">
    <source>
        <dbReference type="ARBA" id="ARBA00008520"/>
    </source>
</evidence>
<reference evidence="4 7" key="2">
    <citation type="submission" date="2018-07" db="EMBL/GenBank/DDBJ databases">
        <title>The molecular basis for the intramolecular migration of carboxyl group in the catabolism of para-hydroxybenzoate via gentisate.</title>
        <authorList>
            <person name="Zhao H."/>
            <person name="Xu Y."/>
            <person name="Lin S."/>
            <person name="Spain J.C."/>
            <person name="Zhou N.-Y."/>
        </authorList>
    </citation>
    <scope>NUCLEOTIDE SEQUENCE [LARGE SCALE GENOMIC DNA]</scope>
    <source>
        <strain evidence="4 7">PHB-7a</strain>
    </source>
</reference>
<dbReference type="Pfam" id="PF01547">
    <property type="entry name" value="SBP_bac_1"/>
    <property type="match status" value="1"/>
</dbReference>
<evidence type="ECO:0000256" key="3">
    <source>
        <dbReference type="ARBA" id="ARBA00022729"/>
    </source>
</evidence>
<dbReference type="PROSITE" id="PS51257">
    <property type="entry name" value="PROKAR_LIPOPROTEIN"/>
    <property type="match status" value="1"/>
</dbReference>
<evidence type="ECO:0000313" key="7">
    <source>
        <dbReference type="Proteomes" id="UP000260457"/>
    </source>
</evidence>
<dbReference type="EMBL" id="CP030926">
    <property type="protein sequence ID" value="AXN39405.1"/>
    <property type="molecule type" value="Genomic_DNA"/>
</dbReference>
<evidence type="ECO:0000256" key="2">
    <source>
        <dbReference type="ARBA" id="ARBA00022448"/>
    </source>
</evidence>
<dbReference type="InterPro" id="IPR006059">
    <property type="entry name" value="SBP"/>
</dbReference>
<evidence type="ECO:0000313" key="6">
    <source>
        <dbReference type="Proteomes" id="UP000220106"/>
    </source>
</evidence>
<dbReference type="Gene3D" id="3.40.190.10">
    <property type="entry name" value="Periplasmic binding protein-like II"/>
    <property type="match status" value="2"/>
</dbReference>
<organism evidence="5 6">
    <name type="scientific">Peribacillus butanolivorans</name>
    <dbReference type="NCBI Taxonomy" id="421767"/>
    <lineage>
        <taxon>Bacteria</taxon>
        <taxon>Bacillati</taxon>
        <taxon>Bacillota</taxon>
        <taxon>Bacilli</taxon>
        <taxon>Bacillales</taxon>
        <taxon>Bacillaceae</taxon>
        <taxon>Peribacillus</taxon>
    </lineage>
</organism>
<dbReference type="InterPro" id="IPR006061">
    <property type="entry name" value="SBP_1_CS"/>
</dbReference>
<dbReference type="PROSITE" id="PS01037">
    <property type="entry name" value="SBP_BACTERIAL_1"/>
    <property type="match status" value="1"/>
</dbReference>
<reference evidence="5 6" key="1">
    <citation type="submission" date="2017-09" db="EMBL/GenBank/DDBJ databases">
        <title>Large-scale bioinformatics analysis of Bacillus genomes uncovers conserved roles of natural products in bacterial physiology.</title>
        <authorList>
            <consortium name="Agbiome Team Llc"/>
            <person name="Bleich R.M."/>
            <person name="Kirk G.J."/>
            <person name="Santa Maria K.C."/>
            <person name="Allen S.E."/>
            <person name="Farag S."/>
            <person name="Shank E.A."/>
            <person name="Bowers A."/>
        </authorList>
    </citation>
    <scope>NUCLEOTIDE SEQUENCE [LARGE SCALE GENOMIC DNA]</scope>
    <source>
        <strain evidence="5 6">AFS003229</strain>
    </source>
</reference>
<dbReference type="PANTHER" id="PTHR43649">
    <property type="entry name" value="ARABINOSE-BINDING PROTEIN-RELATED"/>
    <property type="match status" value="1"/>
</dbReference>
<dbReference type="AlphaFoldDB" id="A0AAX0RZA8"/>
<dbReference type="GO" id="GO:0055085">
    <property type="term" value="P:transmembrane transport"/>
    <property type="evidence" value="ECO:0007669"/>
    <property type="project" value="InterPro"/>
</dbReference>
<keyword evidence="2" id="KW-0813">Transport</keyword>
<comment type="similarity">
    <text evidence="1">Belongs to the bacterial solute-binding protein 1 family.</text>
</comment>
<evidence type="ECO:0000313" key="5">
    <source>
        <dbReference type="EMBL" id="PEJ30807.1"/>
    </source>
</evidence>
<dbReference type="EMBL" id="NUEQ01000033">
    <property type="protein sequence ID" value="PEJ30807.1"/>
    <property type="molecule type" value="Genomic_DNA"/>
</dbReference>
<dbReference type="PANTHER" id="PTHR43649:SF12">
    <property type="entry name" value="DIACETYLCHITOBIOSE BINDING PROTEIN DASA"/>
    <property type="match status" value="1"/>
</dbReference>
<proteinExistence type="inferred from homology"/>
<dbReference type="Proteomes" id="UP000260457">
    <property type="component" value="Chromosome"/>
</dbReference>
<dbReference type="RefSeq" id="WP_053344277.1">
    <property type="nucleotide sequence ID" value="NZ_CP030926.1"/>
</dbReference>
<protein>
    <submittedName>
        <fullName evidence="4">Extracellular solute-binding protein</fullName>
    </submittedName>
    <submittedName>
        <fullName evidence="5">Sugar ABC transporter substrate-binding protein</fullName>
    </submittedName>
</protein>
<dbReference type="Proteomes" id="UP000220106">
    <property type="component" value="Unassembled WGS sequence"/>
</dbReference>
<dbReference type="GeneID" id="97407943"/>
<evidence type="ECO:0000313" key="4">
    <source>
        <dbReference type="EMBL" id="AXN39405.1"/>
    </source>
</evidence>
<gene>
    <name evidence="5" type="ORF">CN689_19005</name>
    <name evidence="4" type="ORF">DTO10_14170</name>
</gene>
<name>A0AAX0RZA8_9BACI</name>
<dbReference type="KEGG" id="pbut:DTO10_14170"/>